<dbReference type="EMBL" id="CAJMWW010000089">
    <property type="protein sequence ID" value="CAE6437863.1"/>
    <property type="molecule type" value="Genomic_DNA"/>
</dbReference>
<dbReference type="PANTHER" id="PTHR16056">
    <property type="entry name" value="REGULATOR OF MICROTUBULE DYNAMICS PROTEIN"/>
    <property type="match status" value="1"/>
</dbReference>
<feature type="region of interest" description="Disordered" evidence="6">
    <location>
        <begin position="468"/>
        <end position="488"/>
    </location>
</feature>
<protein>
    <recommendedName>
        <fullName evidence="5">Pre-rRNA-processing protein</fullName>
    </recommendedName>
</protein>
<evidence type="ECO:0000313" key="8">
    <source>
        <dbReference type="EMBL" id="CAE6437863.1"/>
    </source>
</evidence>
<evidence type="ECO:0000313" key="9">
    <source>
        <dbReference type="Proteomes" id="UP000663841"/>
    </source>
</evidence>
<organism evidence="8 9">
    <name type="scientific">Rhizoctonia solani</name>
    <dbReference type="NCBI Taxonomy" id="456999"/>
    <lineage>
        <taxon>Eukaryota</taxon>
        <taxon>Fungi</taxon>
        <taxon>Dikarya</taxon>
        <taxon>Basidiomycota</taxon>
        <taxon>Agaricomycotina</taxon>
        <taxon>Agaricomycetes</taxon>
        <taxon>Cantharellales</taxon>
        <taxon>Ceratobasidiaceae</taxon>
        <taxon>Rhizoctonia</taxon>
    </lineage>
</organism>
<dbReference type="Pfam" id="PF12333">
    <property type="entry name" value="Ipi1_N"/>
    <property type="match status" value="1"/>
</dbReference>
<evidence type="ECO:0000256" key="3">
    <source>
        <dbReference type="ARBA" id="ARBA00006427"/>
    </source>
</evidence>
<dbReference type="Proteomes" id="UP000663841">
    <property type="component" value="Unassembled WGS sequence"/>
</dbReference>
<comment type="subunit">
    <text evidence="5">Component of the RIX1 complex.</text>
</comment>
<dbReference type="GO" id="GO:0120330">
    <property type="term" value="C:rixosome complex"/>
    <property type="evidence" value="ECO:0007669"/>
    <property type="project" value="UniProtKB-UniRule"/>
</dbReference>
<comment type="similarity">
    <text evidence="3 5">Belongs to the IPI1/TEX10 family.</text>
</comment>
<gene>
    <name evidence="8" type="ORF">RDB_LOCUS87009</name>
</gene>
<dbReference type="PANTHER" id="PTHR16056:SF2">
    <property type="entry name" value="TESTIS-EXPRESSED PROTEIN 10"/>
    <property type="match status" value="1"/>
</dbReference>
<accession>A0A8H3AST2</accession>
<dbReference type="InterPro" id="IPR016024">
    <property type="entry name" value="ARM-type_fold"/>
</dbReference>
<keyword evidence="4 5" id="KW-0539">Nucleus</keyword>
<evidence type="ECO:0000256" key="2">
    <source>
        <dbReference type="ARBA" id="ARBA00004123"/>
    </source>
</evidence>
<keyword evidence="5" id="KW-0698">rRNA processing</keyword>
<comment type="caution">
    <text evidence="8">The sequence shown here is derived from an EMBL/GenBank/DDBJ whole genome shotgun (WGS) entry which is preliminary data.</text>
</comment>
<dbReference type="InterPro" id="IPR011989">
    <property type="entry name" value="ARM-like"/>
</dbReference>
<dbReference type="GO" id="GO:0006364">
    <property type="term" value="P:rRNA processing"/>
    <property type="evidence" value="ECO:0007669"/>
    <property type="project" value="UniProtKB-UniRule"/>
</dbReference>
<evidence type="ECO:0000256" key="4">
    <source>
        <dbReference type="ARBA" id="ARBA00023242"/>
    </source>
</evidence>
<reference evidence="8" key="1">
    <citation type="submission" date="2021-01" db="EMBL/GenBank/DDBJ databases">
        <authorList>
            <person name="Kaushik A."/>
        </authorList>
    </citation>
    <scope>NUCLEOTIDE SEQUENCE</scope>
    <source>
        <strain evidence="8">AG3-T5</strain>
    </source>
</reference>
<evidence type="ECO:0000256" key="6">
    <source>
        <dbReference type="SAM" id="MobiDB-lite"/>
    </source>
</evidence>
<evidence type="ECO:0000256" key="5">
    <source>
        <dbReference type="RuleBase" id="RU368021"/>
    </source>
</evidence>
<dbReference type="Gene3D" id="1.25.10.10">
    <property type="entry name" value="Leucine-rich Repeat Variant"/>
    <property type="match status" value="1"/>
</dbReference>
<feature type="domain" description="Pre-rRNA-processing protein Ipi1 N-terminal" evidence="7">
    <location>
        <begin position="143"/>
        <end position="213"/>
    </location>
</feature>
<dbReference type="AlphaFoldDB" id="A0A8H3AST2"/>
<sequence>MPKSSKKRKEKAADFAKAKLKLGKGKKAPSNEIDTLFKARSVALPNQTIRTEEQVKAQGVPTTRRRLTYDDLLVHLKHYSPGTRKDALQGLRELLGDHPELIIPNLGSLLDTVSKLIADDDHSVRKSLVLFLEWVLEQVPAATLIPHAPPLLLFAAAALAHISAPVRTDSVRVIGILLEKVPRAVVSGAGLRGTKEEGPGARILDGLLAALGVGGTFTKVPLPVLDSFDLAILDSRGVGSNQSLSDSTKSTLLVTLSAFLQHAMASVSPTLNPSNSIPTWFFASSFLSSTTFDSFVALLASRESSAAQRNKRVTGLNRGEFVTGPMNCDLDVLDTVATLDGDTLGKDSDSNPLVVLVSRIHPLLTATFLDNAPQLRLPTQIPVQSLELVLSVVELARFVYGALIRDRHANEETFDSLATFMAHMAPYFPFGEETLLATIEPVNVKTREGFQTLNLAYAELVSLQISRKVPNDPGTRRSKRGGKPMADRKEVDKVASYVVGALRGEQVGSPPGLPSALSLIAYTSLLPTIWALRSESGVIPATMQYATSGFGAGNKAVKRAAVEFMGRVILINSDPRCGDIPSLDTADVREWVLGLPRTAWEFGEKDLRGTEIVLLILLRMNQRKLYDNPTLDALRQRLIPFFIFDHAKRGTITGPWTKLPDHLQRLALDVMSSLCHGGGDDVGELTGVIDRAVAQTTLTEYWMHLRPLKI</sequence>
<evidence type="ECO:0000259" key="7">
    <source>
        <dbReference type="Pfam" id="PF12333"/>
    </source>
</evidence>
<proteinExistence type="inferred from homology"/>
<comment type="subcellular location">
    <subcellularLocation>
        <location evidence="2 5">Nucleus</location>
    </subcellularLocation>
</comment>
<dbReference type="InterPro" id="IPR024679">
    <property type="entry name" value="Ipi1_N"/>
</dbReference>
<dbReference type="SUPFAM" id="SSF48371">
    <property type="entry name" value="ARM repeat"/>
    <property type="match status" value="1"/>
</dbReference>
<name>A0A8H3AST2_9AGAM</name>
<evidence type="ECO:0000256" key="1">
    <source>
        <dbReference type="ARBA" id="ARBA00002355"/>
    </source>
</evidence>
<dbReference type="GO" id="GO:0005634">
    <property type="term" value="C:nucleus"/>
    <property type="evidence" value="ECO:0007669"/>
    <property type="project" value="UniProtKB-SubCell"/>
</dbReference>
<comment type="function">
    <text evidence="1 5">Component of the RIX1 complex required for processing of ITS2 sequences from 35S pre-rRNA.</text>
</comment>
<keyword evidence="5" id="KW-0690">Ribosome biogenesis</keyword>